<dbReference type="GeneID" id="112464053"/>
<dbReference type="RefSeq" id="XP_024886598.1">
    <property type="nucleotide sequence ID" value="XM_025030830.1"/>
</dbReference>
<proteinExistence type="predicted"/>
<accession>A0A6J1QXK9</accession>
<evidence type="ECO:0000313" key="2">
    <source>
        <dbReference type="Proteomes" id="UP000504618"/>
    </source>
</evidence>
<gene>
    <name evidence="3" type="primary">LOC112464053</name>
</gene>
<keyword evidence="2" id="KW-1185">Reference proteome</keyword>
<dbReference type="Proteomes" id="UP000504618">
    <property type="component" value="Unplaced"/>
</dbReference>
<feature type="region of interest" description="Disordered" evidence="1">
    <location>
        <begin position="47"/>
        <end position="74"/>
    </location>
</feature>
<reference evidence="3" key="1">
    <citation type="submission" date="2025-08" db="UniProtKB">
        <authorList>
            <consortium name="RefSeq"/>
        </authorList>
    </citation>
    <scope>IDENTIFICATION</scope>
    <source>
        <tissue evidence="3">Whole body</tissue>
    </source>
</reference>
<evidence type="ECO:0000256" key="1">
    <source>
        <dbReference type="SAM" id="MobiDB-lite"/>
    </source>
</evidence>
<sequence length="115" mass="12883">MGCTADSPSREVPRTVGLARCAPFFVWRPRARPRGPARVFFSREIRTERASPRPPSPAFVSGERRQDCHRPVGTPVAIESSPLAILARQIADTEPSVRSRPEREKTIAQVFWTTT</sequence>
<evidence type="ECO:0000313" key="3">
    <source>
        <dbReference type="RefSeq" id="XP_024886598.1"/>
    </source>
</evidence>
<protein>
    <submittedName>
        <fullName evidence="3">Uncharacterized protein LOC112464053</fullName>
    </submittedName>
</protein>
<name>A0A6J1QXK9_9HYME</name>
<organism evidence="2 3">
    <name type="scientific">Temnothorax curvispinosus</name>
    <dbReference type="NCBI Taxonomy" id="300111"/>
    <lineage>
        <taxon>Eukaryota</taxon>
        <taxon>Metazoa</taxon>
        <taxon>Ecdysozoa</taxon>
        <taxon>Arthropoda</taxon>
        <taxon>Hexapoda</taxon>
        <taxon>Insecta</taxon>
        <taxon>Pterygota</taxon>
        <taxon>Neoptera</taxon>
        <taxon>Endopterygota</taxon>
        <taxon>Hymenoptera</taxon>
        <taxon>Apocrita</taxon>
        <taxon>Aculeata</taxon>
        <taxon>Formicoidea</taxon>
        <taxon>Formicidae</taxon>
        <taxon>Myrmicinae</taxon>
        <taxon>Temnothorax</taxon>
    </lineage>
</organism>
<dbReference type="AlphaFoldDB" id="A0A6J1QXK9"/>